<dbReference type="SUPFAM" id="SSF53448">
    <property type="entry name" value="Nucleotide-diphospho-sugar transferases"/>
    <property type="match status" value="1"/>
</dbReference>
<dbReference type="InterPro" id="IPR002495">
    <property type="entry name" value="Glyco_trans_8"/>
</dbReference>
<evidence type="ECO:0000313" key="5">
    <source>
        <dbReference type="Proteomes" id="UP000297739"/>
    </source>
</evidence>
<dbReference type="InterPro" id="IPR029044">
    <property type="entry name" value="Nucleotide-diphossugar_trans"/>
</dbReference>
<dbReference type="Pfam" id="PF01501">
    <property type="entry name" value="Glyco_transf_8"/>
    <property type="match status" value="1"/>
</dbReference>
<protein>
    <submittedName>
        <fullName evidence="4">Glycosyltransferase family 8 protein</fullName>
    </submittedName>
</protein>
<sequence length="308" mass="35947">MSTSSNSMHIAIAFDENYLTPVYVLLASLFENNQGESITVHAIATGISSIQQNELKQYVLNYTSTICFYSLGDDFANDFAIPATLWWTPAVYYRIMFPALLPDYVDKFVYLDTDIVVVGKLRKLYNTVVNDHPIAAVCDFVDSRPDLGINEPNSYFNSGVLLVNKDKWIQKDITGKCIEFIKNNPEKLIYVDQDALNAVLVNDWQKLDSRFNSMFKENSSNISMKQLRSALKDIVIVHFTTQHKPWSVLGENRLRYLYFKYFEKIPKKYRVRYNDFLWNRHRIRKFLEIRLGEVLAEYPTLNGLWRKK</sequence>
<accession>A0A4Z0PLP2</accession>
<reference evidence="4 5" key="1">
    <citation type="submission" date="2019-04" db="EMBL/GenBank/DDBJ databases">
        <authorList>
            <person name="Feng G."/>
            <person name="Zhang J."/>
            <person name="Zhu H."/>
        </authorList>
    </citation>
    <scope>NUCLEOTIDE SEQUENCE [LARGE SCALE GENOMIC DNA]</scope>
    <source>
        <strain evidence="4 5">JCM 17223</strain>
    </source>
</reference>
<dbReference type="PANTHER" id="PTHR13778:SF47">
    <property type="entry name" value="LIPOPOLYSACCHARIDE 1,3-GALACTOSYLTRANSFERASE"/>
    <property type="match status" value="1"/>
</dbReference>
<organism evidence="4 5">
    <name type="scientific">Hymenobacter elongatus</name>
    <dbReference type="NCBI Taxonomy" id="877208"/>
    <lineage>
        <taxon>Bacteria</taxon>
        <taxon>Pseudomonadati</taxon>
        <taxon>Bacteroidota</taxon>
        <taxon>Cytophagia</taxon>
        <taxon>Cytophagales</taxon>
        <taxon>Hymenobacteraceae</taxon>
        <taxon>Hymenobacter</taxon>
    </lineage>
</organism>
<evidence type="ECO:0000256" key="2">
    <source>
        <dbReference type="ARBA" id="ARBA00022679"/>
    </source>
</evidence>
<keyword evidence="1" id="KW-0328">Glycosyltransferase</keyword>
<evidence type="ECO:0000313" key="4">
    <source>
        <dbReference type="EMBL" id="TGE15551.1"/>
    </source>
</evidence>
<dbReference type="AlphaFoldDB" id="A0A4Z0PLP2"/>
<dbReference type="CDD" id="cd04194">
    <property type="entry name" value="GT8_A4GalT_like"/>
    <property type="match status" value="1"/>
</dbReference>
<dbReference type="GO" id="GO:0016757">
    <property type="term" value="F:glycosyltransferase activity"/>
    <property type="evidence" value="ECO:0007669"/>
    <property type="project" value="UniProtKB-KW"/>
</dbReference>
<dbReference type="PANTHER" id="PTHR13778">
    <property type="entry name" value="GLYCOSYLTRANSFERASE 8 DOMAIN-CONTAINING PROTEIN"/>
    <property type="match status" value="1"/>
</dbReference>
<dbReference type="Proteomes" id="UP000297739">
    <property type="component" value="Unassembled WGS sequence"/>
</dbReference>
<dbReference type="GO" id="GO:0046872">
    <property type="term" value="F:metal ion binding"/>
    <property type="evidence" value="ECO:0007669"/>
    <property type="project" value="UniProtKB-KW"/>
</dbReference>
<comment type="caution">
    <text evidence="4">The sequence shown here is derived from an EMBL/GenBank/DDBJ whole genome shotgun (WGS) entry which is preliminary data.</text>
</comment>
<dbReference type="OrthoDB" id="695971at2"/>
<keyword evidence="2 4" id="KW-0808">Transferase</keyword>
<dbReference type="Gene3D" id="3.90.550.10">
    <property type="entry name" value="Spore Coat Polysaccharide Biosynthesis Protein SpsA, Chain A"/>
    <property type="match status" value="1"/>
</dbReference>
<dbReference type="InterPro" id="IPR050748">
    <property type="entry name" value="Glycosyltrans_8_dom-fam"/>
</dbReference>
<evidence type="ECO:0000256" key="3">
    <source>
        <dbReference type="ARBA" id="ARBA00022723"/>
    </source>
</evidence>
<keyword evidence="5" id="KW-1185">Reference proteome</keyword>
<evidence type="ECO:0000256" key="1">
    <source>
        <dbReference type="ARBA" id="ARBA00022676"/>
    </source>
</evidence>
<gene>
    <name evidence="4" type="ORF">E5J99_12170</name>
</gene>
<name>A0A4Z0PLP2_9BACT</name>
<keyword evidence="3" id="KW-0479">Metal-binding</keyword>
<proteinExistence type="predicted"/>
<dbReference type="EMBL" id="SRLD01000022">
    <property type="protein sequence ID" value="TGE15551.1"/>
    <property type="molecule type" value="Genomic_DNA"/>
</dbReference>